<dbReference type="GO" id="GO:0160102">
    <property type="term" value="F:tRNA (guanine(10)-N2)-methyltransferase activity"/>
    <property type="evidence" value="ECO:0007669"/>
    <property type="project" value="UniProtKB-EC"/>
</dbReference>
<evidence type="ECO:0000256" key="1">
    <source>
        <dbReference type="ARBA" id="ARBA00004496"/>
    </source>
</evidence>
<keyword evidence="4 10" id="KW-0489">Methyltransferase</keyword>
<evidence type="ECO:0000256" key="4">
    <source>
        <dbReference type="ARBA" id="ARBA00022603"/>
    </source>
</evidence>
<dbReference type="InterPro" id="IPR016691">
    <property type="entry name" value="TRMT11"/>
</dbReference>
<evidence type="ECO:0000256" key="10">
    <source>
        <dbReference type="PROSITE-ProRule" id="PRU00959"/>
    </source>
</evidence>
<organism evidence="14 15">
    <name type="scientific">Cylindrobasidium torrendii FP15055 ss-10</name>
    <dbReference type="NCBI Taxonomy" id="1314674"/>
    <lineage>
        <taxon>Eukaryota</taxon>
        <taxon>Fungi</taxon>
        <taxon>Dikarya</taxon>
        <taxon>Basidiomycota</taxon>
        <taxon>Agaricomycotina</taxon>
        <taxon>Agaricomycetes</taxon>
        <taxon>Agaricomycetidae</taxon>
        <taxon>Agaricales</taxon>
        <taxon>Marasmiineae</taxon>
        <taxon>Physalacriaceae</taxon>
        <taxon>Cylindrobasidium</taxon>
    </lineage>
</organism>
<keyword evidence="2" id="KW-0963">Cytoplasm</keyword>
<dbReference type="Pfam" id="PF25904">
    <property type="entry name" value="Tmrp11_N"/>
    <property type="match status" value="1"/>
</dbReference>
<evidence type="ECO:0000256" key="7">
    <source>
        <dbReference type="ARBA" id="ARBA00022694"/>
    </source>
</evidence>
<keyword evidence="8 10" id="KW-0694">RNA-binding</keyword>
<protein>
    <recommendedName>
        <fullName evidence="9">tRNA (guanine(10)-N(2))-methyltransferase</fullName>
        <ecNumber evidence="9">2.1.1.214</ecNumber>
    </recommendedName>
</protein>
<gene>
    <name evidence="14" type="ORF">CYLTODRAFT_341462</name>
</gene>
<dbReference type="PROSITE" id="PS51627">
    <property type="entry name" value="SAM_MT_TRM11"/>
    <property type="match status" value="1"/>
</dbReference>
<feature type="region of interest" description="Disordered" evidence="11">
    <location>
        <begin position="418"/>
        <end position="442"/>
    </location>
</feature>
<evidence type="ECO:0000313" key="14">
    <source>
        <dbReference type="EMBL" id="KIY73806.1"/>
    </source>
</evidence>
<sequence length="457" mass="52148">MKSKYLFFFAQAHHEFRLPEIQSLCELYGFEVRFVEDEPDPTKPFMIIEMEKEEHARLLAKRSILIKAVYDYYGHAATYEELHSINMQNRDKWEKYIPDTSFRFIVSAYNHTIPQRRQREVVETFAYMDFLGKIDMKTPDITLAVFEEYNLRHGVTRAKHEGDGAFQQVYFGRLVVTGSARSLIATFDVKKRAYFGNTSMEAEISLLMANQTLAAPGTLLYDPFMGTGSMAYPTGNFGAMVYGSDIDGRQMRGKGDTPGVYKAAHQYGISSKIADLCTFDVTHNPWRRGDLFDAIITDPPYGVRAGAKRLGRKRDLTPAQLEAYFEHRTSPTADTQPYIPPTKPYELSQLAVDLVLLARYLLKPNGRLVFFLPTVNEEYQEVDIYSMLCPGMEVLANSLQDFGSWGRRLVTIRKTTAESFPPPTFESKTEGGDGQDDRAPAHKDFREKYFRGFKEAG</sequence>
<feature type="compositionally biased region" description="Basic and acidic residues" evidence="11">
    <location>
        <begin position="427"/>
        <end position="442"/>
    </location>
</feature>
<comment type="subcellular location">
    <subcellularLocation>
        <location evidence="1">Cytoplasm</location>
    </subcellularLocation>
</comment>
<feature type="domain" description="Ribosomal RNA large subunit methyltransferase K/L-like methyltransferase" evidence="12">
    <location>
        <begin position="191"/>
        <end position="320"/>
    </location>
</feature>
<feature type="domain" description="tRNA (guanine(10)-N(2))-methyltransferase TRMT11 N-terminal" evidence="13">
    <location>
        <begin position="4"/>
        <end position="178"/>
    </location>
</feature>
<dbReference type="EMBL" id="KN880434">
    <property type="protein sequence ID" value="KIY73806.1"/>
    <property type="molecule type" value="Genomic_DNA"/>
</dbReference>
<evidence type="ECO:0000256" key="6">
    <source>
        <dbReference type="ARBA" id="ARBA00022691"/>
    </source>
</evidence>
<evidence type="ECO:0000256" key="11">
    <source>
        <dbReference type="SAM" id="MobiDB-lite"/>
    </source>
</evidence>
<dbReference type="OrthoDB" id="296065at2759"/>
<dbReference type="Gene3D" id="3.40.50.150">
    <property type="entry name" value="Vaccinia Virus protein VP39"/>
    <property type="match status" value="1"/>
</dbReference>
<evidence type="ECO:0000259" key="13">
    <source>
        <dbReference type="Pfam" id="PF25904"/>
    </source>
</evidence>
<reference evidence="14 15" key="1">
    <citation type="journal article" date="2015" name="Fungal Genet. Biol.">
        <title>Evolution of novel wood decay mechanisms in Agaricales revealed by the genome sequences of Fistulina hepatica and Cylindrobasidium torrendii.</title>
        <authorList>
            <person name="Floudas D."/>
            <person name="Held B.W."/>
            <person name="Riley R."/>
            <person name="Nagy L.G."/>
            <person name="Koehler G."/>
            <person name="Ransdell A.S."/>
            <person name="Younus H."/>
            <person name="Chow J."/>
            <person name="Chiniquy J."/>
            <person name="Lipzen A."/>
            <person name="Tritt A."/>
            <person name="Sun H."/>
            <person name="Haridas S."/>
            <person name="LaButti K."/>
            <person name="Ohm R.A."/>
            <person name="Kues U."/>
            <person name="Blanchette R.A."/>
            <person name="Grigoriev I.V."/>
            <person name="Minto R.E."/>
            <person name="Hibbett D.S."/>
        </authorList>
    </citation>
    <scope>NUCLEOTIDE SEQUENCE [LARGE SCALE GENOMIC DNA]</scope>
    <source>
        <strain evidence="14 15">FP15055 ss-10</strain>
    </source>
</reference>
<dbReference type="SUPFAM" id="SSF53335">
    <property type="entry name" value="S-adenosyl-L-methionine-dependent methyltransferases"/>
    <property type="match status" value="1"/>
</dbReference>
<evidence type="ECO:0000256" key="2">
    <source>
        <dbReference type="ARBA" id="ARBA00022490"/>
    </source>
</evidence>
<dbReference type="GO" id="GO:0032259">
    <property type="term" value="P:methylation"/>
    <property type="evidence" value="ECO:0007669"/>
    <property type="project" value="UniProtKB-UniRule"/>
</dbReference>
<dbReference type="GO" id="GO:0008033">
    <property type="term" value="P:tRNA processing"/>
    <property type="evidence" value="ECO:0007669"/>
    <property type="project" value="UniProtKB-UniRule"/>
</dbReference>
<evidence type="ECO:0000256" key="3">
    <source>
        <dbReference type="ARBA" id="ARBA00022555"/>
    </source>
</evidence>
<dbReference type="GO" id="GO:0043527">
    <property type="term" value="C:tRNA methyltransferase complex"/>
    <property type="evidence" value="ECO:0007669"/>
    <property type="project" value="UniProtKB-ARBA"/>
</dbReference>
<evidence type="ECO:0000259" key="12">
    <source>
        <dbReference type="Pfam" id="PF01170"/>
    </source>
</evidence>
<comment type="similarity">
    <text evidence="10">Belongs to the class I-like SAM-binding methyltransferase superfamily. TRM11 methyltransferase family.</text>
</comment>
<dbReference type="Pfam" id="PF01170">
    <property type="entry name" value="UPF0020"/>
    <property type="match status" value="1"/>
</dbReference>
<dbReference type="PIRSF" id="PIRSF017259">
    <property type="entry name" value="tRNA_mtfrase_TRM11"/>
    <property type="match status" value="1"/>
</dbReference>
<dbReference type="InterPro" id="IPR059073">
    <property type="entry name" value="TRMT11_N"/>
</dbReference>
<keyword evidence="5 10" id="KW-0808">Transferase</keyword>
<dbReference type="PANTHER" id="PTHR13370:SF3">
    <property type="entry name" value="TRNA (GUANINE(10)-N2)-METHYLTRANSFERASE HOMOLOG"/>
    <property type="match status" value="1"/>
</dbReference>
<evidence type="ECO:0000256" key="5">
    <source>
        <dbReference type="ARBA" id="ARBA00022679"/>
    </source>
</evidence>
<evidence type="ECO:0000256" key="8">
    <source>
        <dbReference type="ARBA" id="ARBA00022884"/>
    </source>
</evidence>
<name>A0A0D7BW11_9AGAR</name>
<keyword evidence="7 10" id="KW-0819">tRNA processing</keyword>
<dbReference type="InterPro" id="IPR002052">
    <property type="entry name" value="DNA_methylase_N6_adenine_CS"/>
</dbReference>
<keyword evidence="3 10" id="KW-0820">tRNA-binding</keyword>
<proteinExistence type="inferred from homology"/>
<keyword evidence="15" id="KW-1185">Reference proteome</keyword>
<evidence type="ECO:0000256" key="9">
    <source>
        <dbReference type="ARBA" id="ARBA00066937"/>
    </source>
</evidence>
<dbReference type="PROSITE" id="PS00092">
    <property type="entry name" value="N6_MTASE"/>
    <property type="match status" value="1"/>
</dbReference>
<dbReference type="STRING" id="1314674.A0A0D7BW11"/>
<dbReference type="Proteomes" id="UP000054007">
    <property type="component" value="Unassembled WGS sequence"/>
</dbReference>
<dbReference type="PANTHER" id="PTHR13370">
    <property type="entry name" value="RNA METHYLASE-RELATED"/>
    <property type="match status" value="1"/>
</dbReference>
<dbReference type="GO" id="GO:0005737">
    <property type="term" value="C:cytoplasm"/>
    <property type="evidence" value="ECO:0007669"/>
    <property type="project" value="UniProtKB-SubCell"/>
</dbReference>
<dbReference type="PRINTS" id="PR00507">
    <property type="entry name" value="N12N6MTFRASE"/>
</dbReference>
<accession>A0A0D7BW11</accession>
<dbReference type="AlphaFoldDB" id="A0A0D7BW11"/>
<dbReference type="InterPro" id="IPR029063">
    <property type="entry name" value="SAM-dependent_MTases_sf"/>
</dbReference>
<dbReference type="GO" id="GO:0000049">
    <property type="term" value="F:tRNA binding"/>
    <property type="evidence" value="ECO:0007669"/>
    <property type="project" value="UniProtKB-UniRule"/>
</dbReference>
<keyword evidence="6 10" id="KW-0949">S-adenosyl-L-methionine</keyword>
<dbReference type="InterPro" id="IPR000241">
    <property type="entry name" value="RlmKL-like_Mtase"/>
</dbReference>
<dbReference type="EC" id="2.1.1.214" evidence="9"/>
<evidence type="ECO:0000313" key="15">
    <source>
        <dbReference type="Proteomes" id="UP000054007"/>
    </source>
</evidence>